<dbReference type="InterPro" id="IPR041653">
    <property type="entry name" value="Importin_rep_4"/>
</dbReference>
<feature type="region of interest" description="Disordered" evidence="7">
    <location>
        <begin position="604"/>
        <end position="632"/>
    </location>
</feature>
<dbReference type="Pfam" id="PF18829">
    <property type="entry name" value="Importin_rep_6"/>
    <property type="match status" value="1"/>
</dbReference>
<dbReference type="InterPro" id="IPR011989">
    <property type="entry name" value="ARM-like"/>
</dbReference>
<dbReference type="GO" id="GO:0006606">
    <property type="term" value="P:protein import into nucleus"/>
    <property type="evidence" value="ECO:0007669"/>
    <property type="project" value="InterPro"/>
</dbReference>
<name>A0A8S1IN05_9CHLO</name>
<dbReference type="Gene3D" id="1.25.10.10">
    <property type="entry name" value="Leucine-rich Repeat Variant"/>
    <property type="match status" value="1"/>
</dbReference>
<evidence type="ECO:0000256" key="3">
    <source>
        <dbReference type="ARBA" id="ARBA00022490"/>
    </source>
</evidence>
<reference evidence="9" key="1">
    <citation type="submission" date="2020-12" db="EMBL/GenBank/DDBJ databases">
        <authorList>
            <person name="Iha C."/>
        </authorList>
    </citation>
    <scope>NUCLEOTIDE SEQUENCE</scope>
</reference>
<sequence length="900" mass="99691">MVLAPSLLGALAHSLNTNDTDSAGSALEDMIEIAEQAPRFFRKHLPDVVSAMLQIAETDSLDDSVRKLAVELLLTLFERRDQLPGLLKRLPNFVQRLFGTLLFFLLDVEDVPEWHQATEPEDEDSGHGERFEVGQECLDRMAMALGGNVVVPVAGSMLNMWIGDQDWKKRHATLICLAQIAEGCAKVMLSEVDALTDMCLKGVQDAQVKVRWAACQALGQMCTDLGPELQESQHQKILPALITVMNDNSNPRVQAHAAAVVVNFSECCEPELLEPYLEAIIGKLLQLLQHGSKVVKEGALTAMASVADCAETGFEKYYDSVMPLLRSILLGAANKDHQLLRAKALECVSLVGMAVGRDRFRPDAPELMQVLNHLHNSKLDDDDPITGYLLQAGARLCKCMGQEFLPYLHIVMPPLLKAAQQDPDVKVLPIDDDELDAIGDADDEDSETIVIGDKFVQIRTSVLEEKATACQMLRCYADELKDGFAPYVKEVTDIMVPLLKFYFHEDVRKAAVQAMPDLLQSVVVAANKSNGANMPFVKEMLDYIWPNMMQSMSKEMDLDVLTTFLDATSSIVDIVDRQLLDEQKVESCFQKFENILKASEKRRKERMKERQEQQQEEHDEYEAEALDEEDEEENEMIDEVGSCIGAFLKKFNDAVLPLLETLMPILGTLLEKTRTPAERRIGICVMIDVLEHSPAGGDKYVREVLPILMEAMREEDPDLRQCAVFGVGVVVTKFPQIFKTYVNNVIPILISILQHPSACAAGNEMATDNVVSTLGKVLQSHPDSMDGRMIAELWLHSLPIVNDTVEAKSVHAQLVAMVESGDTRVLGDSNKNLPQVIDVFVQVLGHGREVVAKDVGARMVALMNQMQGSLPAEVVQASLAKLSSKQQQAFQSWMAGSSEG</sequence>
<proteinExistence type="predicted"/>
<dbReference type="PANTHER" id="PTHR10527">
    <property type="entry name" value="IMPORTIN BETA"/>
    <property type="match status" value="1"/>
</dbReference>
<evidence type="ECO:0000256" key="2">
    <source>
        <dbReference type="ARBA" id="ARBA00022448"/>
    </source>
</evidence>
<keyword evidence="3" id="KW-0963">Cytoplasm</keyword>
<keyword evidence="6" id="KW-0007">Acetylation</keyword>
<evidence type="ECO:0000256" key="5">
    <source>
        <dbReference type="ARBA" id="ARBA00022927"/>
    </source>
</evidence>
<feature type="compositionally biased region" description="Basic and acidic residues" evidence="7">
    <location>
        <begin position="606"/>
        <end position="616"/>
    </location>
</feature>
<dbReference type="Pfam" id="PF02985">
    <property type="entry name" value="HEAT"/>
    <property type="match status" value="1"/>
</dbReference>
<dbReference type="InterPro" id="IPR041389">
    <property type="entry name" value="Importin_rep_6"/>
</dbReference>
<keyword evidence="4" id="KW-0677">Repeat</keyword>
<evidence type="ECO:0000256" key="6">
    <source>
        <dbReference type="ARBA" id="ARBA00022990"/>
    </source>
</evidence>
<dbReference type="OrthoDB" id="543373at2759"/>
<dbReference type="AlphaFoldDB" id="A0A8S1IN05"/>
<evidence type="ECO:0000256" key="7">
    <source>
        <dbReference type="SAM" id="MobiDB-lite"/>
    </source>
</evidence>
<dbReference type="InterPro" id="IPR040122">
    <property type="entry name" value="Importin_beta"/>
</dbReference>
<feature type="domain" description="TOG" evidence="8">
    <location>
        <begin position="143"/>
        <end position="385"/>
    </location>
</feature>
<evidence type="ECO:0000256" key="4">
    <source>
        <dbReference type="ARBA" id="ARBA00022737"/>
    </source>
</evidence>
<dbReference type="InterPro" id="IPR034085">
    <property type="entry name" value="TOG"/>
</dbReference>
<dbReference type="SMART" id="SM01349">
    <property type="entry name" value="TOG"/>
    <property type="match status" value="1"/>
</dbReference>
<feature type="compositionally biased region" description="Acidic residues" evidence="7">
    <location>
        <begin position="617"/>
        <end position="632"/>
    </location>
</feature>
<keyword evidence="2" id="KW-0813">Transport</keyword>
<evidence type="ECO:0000259" key="8">
    <source>
        <dbReference type="SMART" id="SM01349"/>
    </source>
</evidence>
<comment type="caution">
    <text evidence="9">The sequence shown here is derived from an EMBL/GenBank/DDBJ whole genome shotgun (WGS) entry which is preliminary data.</text>
</comment>
<dbReference type="InterPro" id="IPR058584">
    <property type="entry name" value="IMB1_TNPO1-like_TPR"/>
</dbReference>
<dbReference type="EMBL" id="CAJHUC010000379">
    <property type="protein sequence ID" value="CAD7695704.1"/>
    <property type="molecule type" value="Genomic_DNA"/>
</dbReference>
<protein>
    <recommendedName>
        <fullName evidence="8">TOG domain-containing protein</fullName>
    </recommendedName>
</protein>
<organism evidence="9 10">
    <name type="scientific">Ostreobium quekettii</name>
    <dbReference type="NCBI Taxonomy" id="121088"/>
    <lineage>
        <taxon>Eukaryota</taxon>
        <taxon>Viridiplantae</taxon>
        <taxon>Chlorophyta</taxon>
        <taxon>core chlorophytes</taxon>
        <taxon>Ulvophyceae</taxon>
        <taxon>TCBD clade</taxon>
        <taxon>Bryopsidales</taxon>
        <taxon>Ostreobineae</taxon>
        <taxon>Ostreobiaceae</taxon>
        <taxon>Ostreobium</taxon>
    </lineage>
</organism>
<dbReference type="InterPro" id="IPR016024">
    <property type="entry name" value="ARM-type_fold"/>
</dbReference>
<dbReference type="Proteomes" id="UP000708148">
    <property type="component" value="Unassembled WGS sequence"/>
</dbReference>
<comment type="subcellular location">
    <subcellularLocation>
        <location evidence="1">Cytoplasm</location>
    </subcellularLocation>
</comment>
<evidence type="ECO:0000313" key="9">
    <source>
        <dbReference type="EMBL" id="CAD7695704.1"/>
    </source>
</evidence>
<gene>
    <name evidence="9" type="ORF">OSTQU699_LOCUS1065</name>
</gene>
<accession>A0A8S1IN05</accession>
<dbReference type="GO" id="GO:0005737">
    <property type="term" value="C:cytoplasm"/>
    <property type="evidence" value="ECO:0007669"/>
    <property type="project" value="UniProtKB-SubCell"/>
</dbReference>
<dbReference type="GO" id="GO:0005634">
    <property type="term" value="C:nucleus"/>
    <property type="evidence" value="ECO:0007669"/>
    <property type="project" value="UniProtKB-SubCell"/>
</dbReference>
<dbReference type="Pfam" id="PF18808">
    <property type="entry name" value="Importin_rep_4"/>
    <property type="match status" value="1"/>
</dbReference>
<evidence type="ECO:0000313" key="10">
    <source>
        <dbReference type="Proteomes" id="UP000708148"/>
    </source>
</evidence>
<keyword evidence="5" id="KW-0653">Protein transport</keyword>
<keyword evidence="10" id="KW-1185">Reference proteome</keyword>
<dbReference type="InterPro" id="IPR000357">
    <property type="entry name" value="HEAT"/>
</dbReference>
<dbReference type="SUPFAM" id="SSF48371">
    <property type="entry name" value="ARM repeat"/>
    <property type="match status" value="2"/>
</dbReference>
<dbReference type="Pfam" id="PF25574">
    <property type="entry name" value="TPR_IMB1"/>
    <property type="match status" value="1"/>
</dbReference>
<evidence type="ECO:0000256" key="1">
    <source>
        <dbReference type="ARBA" id="ARBA00004496"/>
    </source>
</evidence>